<gene>
    <name evidence="2" type="ORF">DPMN_039160</name>
</gene>
<evidence type="ECO:0000256" key="1">
    <source>
        <dbReference type="SAM" id="Phobius"/>
    </source>
</evidence>
<proteinExistence type="predicted"/>
<sequence>MLVTSDMAFYVYQVSFICALMFVSEILLLKIEVQDRMTVDGSVRIKCYSGQPFYFIFTNYEKTSTEIARCIPGEMHFECNLFEETYKKYYSTDYTLESGILVILKLEQDVYGQYNCTDAFDPTQTEGVMITDRTSNGSHASNNSLMLLAVIVISMYG</sequence>
<keyword evidence="1" id="KW-1133">Transmembrane helix</keyword>
<name>A0A9D4RPB4_DREPO</name>
<reference evidence="2" key="2">
    <citation type="submission" date="2020-11" db="EMBL/GenBank/DDBJ databases">
        <authorList>
            <person name="McCartney M.A."/>
            <person name="Auch B."/>
            <person name="Kono T."/>
            <person name="Mallez S."/>
            <person name="Becker A."/>
            <person name="Gohl D.M."/>
            <person name="Silverstein K.A.T."/>
            <person name="Koren S."/>
            <person name="Bechman K.B."/>
            <person name="Herman A."/>
            <person name="Abrahante J.E."/>
            <person name="Garbe J."/>
        </authorList>
    </citation>
    <scope>NUCLEOTIDE SEQUENCE</scope>
    <source>
        <strain evidence="2">Duluth1</strain>
        <tissue evidence="2">Whole animal</tissue>
    </source>
</reference>
<accession>A0A9D4RPB4</accession>
<keyword evidence="1" id="KW-0472">Membrane</keyword>
<keyword evidence="3" id="KW-1185">Reference proteome</keyword>
<protein>
    <submittedName>
        <fullName evidence="2">Uncharacterized protein</fullName>
    </submittedName>
</protein>
<organism evidence="2 3">
    <name type="scientific">Dreissena polymorpha</name>
    <name type="common">Zebra mussel</name>
    <name type="synonym">Mytilus polymorpha</name>
    <dbReference type="NCBI Taxonomy" id="45954"/>
    <lineage>
        <taxon>Eukaryota</taxon>
        <taxon>Metazoa</taxon>
        <taxon>Spiralia</taxon>
        <taxon>Lophotrochozoa</taxon>
        <taxon>Mollusca</taxon>
        <taxon>Bivalvia</taxon>
        <taxon>Autobranchia</taxon>
        <taxon>Heteroconchia</taxon>
        <taxon>Euheterodonta</taxon>
        <taxon>Imparidentia</taxon>
        <taxon>Neoheterodontei</taxon>
        <taxon>Myida</taxon>
        <taxon>Dreissenoidea</taxon>
        <taxon>Dreissenidae</taxon>
        <taxon>Dreissena</taxon>
    </lineage>
</organism>
<dbReference type="EMBL" id="JAIWYP010000002">
    <property type="protein sequence ID" value="KAH3875879.1"/>
    <property type="molecule type" value="Genomic_DNA"/>
</dbReference>
<feature type="transmembrane region" description="Helical" evidence="1">
    <location>
        <begin position="12"/>
        <end position="29"/>
    </location>
</feature>
<dbReference type="Proteomes" id="UP000828390">
    <property type="component" value="Unassembled WGS sequence"/>
</dbReference>
<keyword evidence="1" id="KW-0812">Transmembrane</keyword>
<reference evidence="2" key="1">
    <citation type="journal article" date="2019" name="bioRxiv">
        <title>The Genome of the Zebra Mussel, Dreissena polymorpha: A Resource for Invasive Species Research.</title>
        <authorList>
            <person name="McCartney M.A."/>
            <person name="Auch B."/>
            <person name="Kono T."/>
            <person name="Mallez S."/>
            <person name="Zhang Y."/>
            <person name="Obille A."/>
            <person name="Becker A."/>
            <person name="Abrahante J.E."/>
            <person name="Garbe J."/>
            <person name="Badalamenti J.P."/>
            <person name="Herman A."/>
            <person name="Mangelson H."/>
            <person name="Liachko I."/>
            <person name="Sullivan S."/>
            <person name="Sone E.D."/>
            <person name="Koren S."/>
            <person name="Silverstein K.A.T."/>
            <person name="Beckman K.B."/>
            <person name="Gohl D.M."/>
        </authorList>
    </citation>
    <scope>NUCLEOTIDE SEQUENCE</scope>
    <source>
        <strain evidence="2">Duluth1</strain>
        <tissue evidence="2">Whole animal</tissue>
    </source>
</reference>
<evidence type="ECO:0000313" key="2">
    <source>
        <dbReference type="EMBL" id="KAH3875879.1"/>
    </source>
</evidence>
<evidence type="ECO:0000313" key="3">
    <source>
        <dbReference type="Proteomes" id="UP000828390"/>
    </source>
</evidence>
<comment type="caution">
    <text evidence="2">The sequence shown here is derived from an EMBL/GenBank/DDBJ whole genome shotgun (WGS) entry which is preliminary data.</text>
</comment>
<dbReference type="AlphaFoldDB" id="A0A9D4RPB4"/>